<feature type="transmembrane region" description="Helical" evidence="2">
    <location>
        <begin position="20"/>
        <end position="41"/>
    </location>
</feature>
<dbReference type="CDD" id="cd00590">
    <property type="entry name" value="RRM_SF"/>
    <property type="match status" value="1"/>
</dbReference>
<gene>
    <name evidence="3" type="ORF">C5167_045221</name>
</gene>
<organism evidence="3 4">
    <name type="scientific">Papaver somniferum</name>
    <name type="common">Opium poppy</name>
    <dbReference type="NCBI Taxonomy" id="3469"/>
    <lineage>
        <taxon>Eukaryota</taxon>
        <taxon>Viridiplantae</taxon>
        <taxon>Streptophyta</taxon>
        <taxon>Embryophyta</taxon>
        <taxon>Tracheophyta</taxon>
        <taxon>Spermatophyta</taxon>
        <taxon>Magnoliopsida</taxon>
        <taxon>Ranunculales</taxon>
        <taxon>Papaveraceae</taxon>
        <taxon>Papaveroideae</taxon>
        <taxon>Papaver</taxon>
    </lineage>
</organism>
<dbReference type="STRING" id="3469.A0A4Y7LDZ9"/>
<keyword evidence="2" id="KW-0472">Membrane</keyword>
<evidence type="ECO:0008006" key="5">
    <source>
        <dbReference type="Google" id="ProtNLM"/>
    </source>
</evidence>
<evidence type="ECO:0000256" key="1">
    <source>
        <dbReference type="SAM" id="MobiDB-lite"/>
    </source>
</evidence>
<evidence type="ECO:0000256" key="2">
    <source>
        <dbReference type="SAM" id="Phobius"/>
    </source>
</evidence>
<sequence length="411" mass="45644">MGVVDTSKKNKQSTLSVYLYIPNITGYIRIIMNIVAFARCFEDKKLFAILYTSSVSTFGVVLDMGQHCLSVGSPLPVLPVGNTLARQVIKMLKTVLIGSLSYTMGFMAYCCVASEVLYIILFLLAESQSESVIEVLMRALKHGYLSFPVGAALFGWASKQSMLSRERNISEFHKHAELPALPANGFEVYVGSFPLEASKEYARRICDTIEEVRMMKGKDPSESRSWGDDDIRKAVTKIGFWVDLQKRTSSCWDGNVSHAFARLIANIKRQQPAVQPITPPEPRGGRSDNDGGSSIPLEASREDARRFCETVGKATKMEGKNPGGSTFVTFRNEDLAVKAIEETHNSRSKDKSMKCSHSQAKHSLVISWGEVSDRNWVPGWNCERTDITPAATVALQFVEYYNSAWSAYSKA</sequence>
<keyword evidence="2" id="KW-0812">Transmembrane</keyword>
<name>A0A4Y7LDZ9_PAPSO</name>
<keyword evidence="2" id="KW-1133">Transmembrane helix</keyword>
<keyword evidence="4" id="KW-1185">Reference proteome</keyword>
<proteinExistence type="predicted"/>
<dbReference type="Gramene" id="RZC82429">
    <property type="protein sequence ID" value="RZC82429"/>
    <property type="gene ID" value="C5167_045221"/>
</dbReference>
<dbReference type="GO" id="GO:0003676">
    <property type="term" value="F:nucleic acid binding"/>
    <property type="evidence" value="ECO:0007669"/>
    <property type="project" value="InterPro"/>
</dbReference>
<reference evidence="3 4" key="1">
    <citation type="journal article" date="2018" name="Science">
        <title>The opium poppy genome and morphinan production.</title>
        <authorList>
            <person name="Guo L."/>
            <person name="Winzer T."/>
            <person name="Yang X."/>
            <person name="Li Y."/>
            <person name="Ning Z."/>
            <person name="He Z."/>
            <person name="Teodor R."/>
            <person name="Lu Y."/>
            <person name="Bowser T.A."/>
            <person name="Graham I.A."/>
            <person name="Ye K."/>
        </authorList>
    </citation>
    <scope>NUCLEOTIDE SEQUENCE [LARGE SCALE GENOMIC DNA]</scope>
    <source>
        <strain evidence="4">cv. HN1</strain>
        <tissue evidence="3">Leaves</tissue>
    </source>
</reference>
<feature type="region of interest" description="Disordered" evidence="1">
    <location>
        <begin position="271"/>
        <end position="299"/>
    </location>
</feature>
<dbReference type="AlphaFoldDB" id="A0A4Y7LDZ9"/>
<dbReference type="EMBL" id="CM010725">
    <property type="protein sequence ID" value="RZC82429.1"/>
    <property type="molecule type" value="Genomic_DNA"/>
</dbReference>
<protein>
    <recommendedName>
        <fullName evidence="5">RRM domain-containing protein</fullName>
    </recommendedName>
</protein>
<dbReference type="Gene3D" id="3.30.70.330">
    <property type="match status" value="1"/>
</dbReference>
<evidence type="ECO:0000313" key="4">
    <source>
        <dbReference type="Proteomes" id="UP000316621"/>
    </source>
</evidence>
<evidence type="ECO:0000313" key="3">
    <source>
        <dbReference type="EMBL" id="RZC82429.1"/>
    </source>
</evidence>
<feature type="transmembrane region" description="Helical" evidence="2">
    <location>
        <begin position="100"/>
        <end position="124"/>
    </location>
</feature>
<dbReference type="SUPFAM" id="SSF54928">
    <property type="entry name" value="RNA-binding domain, RBD"/>
    <property type="match status" value="1"/>
</dbReference>
<accession>A0A4Y7LDZ9</accession>
<dbReference type="Proteomes" id="UP000316621">
    <property type="component" value="Chromosome 11"/>
</dbReference>
<dbReference type="InterPro" id="IPR012677">
    <property type="entry name" value="Nucleotide-bd_a/b_plait_sf"/>
</dbReference>
<dbReference type="InterPro" id="IPR035979">
    <property type="entry name" value="RBD_domain_sf"/>
</dbReference>